<reference evidence="1" key="1">
    <citation type="submission" date="2023-10" db="EMBL/GenBank/DDBJ databases">
        <authorList>
            <person name="Domelevo Entfellner J.-B."/>
        </authorList>
    </citation>
    <scope>NUCLEOTIDE SEQUENCE</scope>
</reference>
<accession>A0AA86SZI2</accession>
<evidence type="ECO:0000313" key="1">
    <source>
        <dbReference type="EMBL" id="CAJ1975898.1"/>
    </source>
</evidence>
<dbReference type="Gramene" id="rna-AYBTSS11_LOCUS28025">
    <property type="protein sequence ID" value="CAJ1975898.1"/>
    <property type="gene ID" value="gene-AYBTSS11_LOCUS28025"/>
</dbReference>
<dbReference type="EMBL" id="OY731406">
    <property type="protein sequence ID" value="CAJ1975898.1"/>
    <property type="molecule type" value="Genomic_DNA"/>
</dbReference>
<protein>
    <submittedName>
        <fullName evidence="1">Uncharacterized protein</fullName>
    </submittedName>
</protein>
<organism evidence="1 2">
    <name type="scientific">Sphenostylis stenocarpa</name>
    <dbReference type="NCBI Taxonomy" id="92480"/>
    <lineage>
        <taxon>Eukaryota</taxon>
        <taxon>Viridiplantae</taxon>
        <taxon>Streptophyta</taxon>
        <taxon>Embryophyta</taxon>
        <taxon>Tracheophyta</taxon>
        <taxon>Spermatophyta</taxon>
        <taxon>Magnoliopsida</taxon>
        <taxon>eudicotyledons</taxon>
        <taxon>Gunneridae</taxon>
        <taxon>Pentapetalae</taxon>
        <taxon>rosids</taxon>
        <taxon>fabids</taxon>
        <taxon>Fabales</taxon>
        <taxon>Fabaceae</taxon>
        <taxon>Papilionoideae</taxon>
        <taxon>50 kb inversion clade</taxon>
        <taxon>NPAAA clade</taxon>
        <taxon>indigoferoid/millettioid clade</taxon>
        <taxon>Phaseoleae</taxon>
        <taxon>Sphenostylis</taxon>
    </lineage>
</organism>
<name>A0AA86SZI2_9FABA</name>
<sequence>MQFGPNKGLVQKQSGFQYGFGQVLIDAGVLEELINACKIEERYKEMAERMVKVGDEILTSTYSIFVIEGQSEKLRERLVGDKIASIEQGEMRNEKERCTLTSTSPESYSYNYHIRIFTPAKTYKALTHCTSLVS</sequence>
<dbReference type="Proteomes" id="UP001189624">
    <property type="component" value="Chromosome 9"/>
</dbReference>
<dbReference type="AlphaFoldDB" id="A0AA86SZI2"/>
<proteinExistence type="predicted"/>
<keyword evidence="2" id="KW-1185">Reference proteome</keyword>
<gene>
    <name evidence="1" type="ORF">AYBTSS11_LOCUS28025</name>
</gene>
<evidence type="ECO:0000313" key="2">
    <source>
        <dbReference type="Proteomes" id="UP001189624"/>
    </source>
</evidence>